<name>A0ABQ4KRV0_SIMTE</name>
<protein>
    <recommendedName>
        <fullName evidence="3">Glycine zipper 2TM domain-containing protein</fullName>
    </recommendedName>
</protein>
<keyword evidence="2" id="KW-1185">Reference proteome</keyword>
<evidence type="ECO:0000313" key="1">
    <source>
        <dbReference type="EMBL" id="GIN94759.1"/>
    </source>
</evidence>
<organism evidence="1 2">
    <name type="scientific">Siminovitchia terrae</name>
    <name type="common">Bacillus terrae</name>
    <dbReference type="NCBI Taxonomy" id="1914933"/>
    <lineage>
        <taxon>Bacteria</taxon>
        <taxon>Bacillati</taxon>
        <taxon>Bacillota</taxon>
        <taxon>Bacilli</taxon>
        <taxon>Bacillales</taxon>
        <taxon>Bacillaceae</taxon>
        <taxon>Siminovitchia</taxon>
    </lineage>
</organism>
<dbReference type="Proteomes" id="UP000680670">
    <property type="component" value="Unassembled WGS sequence"/>
</dbReference>
<sequence length="105" mass="10676">MLQGGSLWTGLIAGAVNQIQDHKKLRNGHLDKNQYTAGTTKNMTGTLGIMAGVEYGAMLGTAIFPGVGTAVGSVAGAIVGGQLGHSVGHQLGNMVSSQMVVNRKA</sequence>
<comment type="caution">
    <text evidence="1">The sequence shown here is derived from an EMBL/GenBank/DDBJ whole genome shotgun (WGS) entry which is preliminary data.</text>
</comment>
<dbReference type="RefSeq" id="WP_191815308.1">
    <property type="nucleotide sequence ID" value="NZ_BORI01000007.1"/>
</dbReference>
<dbReference type="EMBL" id="BORJ01000001">
    <property type="protein sequence ID" value="GIN94759.1"/>
    <property type="molecule type" value="Genomic_DNA"/>
</dbReference>
<evidence type="ECO:0000313" key="2">
    <source>
        <dbReference type="Proteomes" id="UP000680670"/>
    </source>
</evidence>
<proteinExistence type="predicted"/>
<accession>A0ABQ4KRV0</accession>
<reference evidence="1 2" key="1">
    <citation type="submission" date="2021-03" db="EMBL/GenBank/DDBJ databases">
        <title>Antimicrobial resistance genes in bacteria isolated from Japanese honey, and their potential for conferring macrolide and lincosamide resistance in the American foulbrood pathogen Paenibacillus larvae.</title>
        <authorList>
            <person name="Okamoto M."/>
            <person name="Kumagai M."/>
            <person name="Kanamori H."/>
            <person name="Takamatsu D."/>
        </authorList>
    </citation>
    <scope>NUCLEOTIDE SEQUENCE [LARGE SCALE GENOMIC DNA]</scope>
    <source>
        <strain evidence="1 2">J6TS1</strain>
    </source>
</reference>
<gene>
    <name evidence="1" type="ORF">J6TS1_06290</name>
</gene>
<evidence type="ECO:0008006" key="3">
    <source>
        <dbReference type="Google" id="ProtNLM"/>
    </source>
</evidence>